<dbReference type="InterPro" id="IPR017441">
    <property type="entry name" value="Protein_kinase_ATP_BS"/>
</dbReference>
<protein>
    <recommendedName>
        <fullName evidence="8">Protein kinase domain-containing protein</fullName>
    </recommendedName>
</protein>
<dbReference type="GO" id="GO:0005524">
    <property type="term" value="F:ATP binding"/>
    <property type="evidence" value="ECO:0007669"/>
    <property type="project" value="UniProtKB-UniRule"/>
</dbReference>
<dbReference type="GO" id="GO:0034727">
    <property type="term" value="P:piecemeal microautophagy of the nucleus"/>
    <property type="evidence" value="ECO:0007669"/>
    <property type="project" value="TreeGrafter"/>
</dbReference>
<dbReference type="GO" id="GO:0010508">
    <property type="term" value="P:positive regulation of autophagy"/>
    <property type="evidence" value="ECO:0007669"/>
    <property type="project" value="TreeGrafter"/>
</dbReference>
<dbReference type="STRING" id="32264.T1K261"/>
<dbReference type="GO" id="GO:0005776">
    <property type="term" value="C:autophagosome"/>
    <property type="evidence" value="ECO:0007669"/>
    <property type="project" value="TreeGrafter"/>
</dbReference>
<keyword evidence="5 6" id="KW-0067">ATP-binding</keyword>
<dbReference type="GO" id="GO:0000045">
    <property type="term" value="P:autophagosome assembly"/>
    <property type="evidence" value="ECO:0007669"/>
    <property type="project" value="TreeGrafter"/>
</dbReference>
<accession>T1K261</accession>
<feature type="region of interest" description="Disordered" evidence="7">
    <location>
        <begin position="289"/>
        <end position="363"/>
    </location>
</feature>
<dbReference type="InterPro" id="IPR045269">
    <property type="entry name" value="Atg1-like"/>
</dbReference>
<dbReference type="eggNOG" id="KOG0595">
    <property type="taxonomic scope" value="Eukaryota"/>
</dbReference>
<dbReference type="GO" id="GO:0034045">
    <property type="term" value="C:phagophore assembly site membrane"/>
    <property type="evidence" value="ECO:0007669"/>
    <property type="project" value="TreeGrafter"/>
</dbReference>
<feature type="compositionally biased region" description="Low complexity" evidence="7">
    <location>
        <begin position="455"/>
        <end position="466"/>
    </location>
</feature>
<dbReference type="GO" id="GO:0048675">
    <property type="term" value="P:axon extension"/>
    <property type="evidence" value="ECO:0007669"/>
    <property type="project" value="TreeGrafter"/>
</dbReference>
<organism evidence="9 10">
    <name type="scientific">Tetranychus urticae</name>
    <name type="common">Two-spotted spider mite</name>
    <dbReference type="NCBI Taxonomy" id="32264"/>
    <lineage>
        <taxon>Eukaryota</taxon>
        <taxon>Metazoa</taxon>
        <taxon>Ecdysozoa</taxon>
        <taxon>Arthropoda</taxon>
        <taxon>Chelicerata</taxon>
        <taxon>Arachnida</taxon>
        <taxon>Acari</taxon>
        <taxon>Acariformes</taxon>
        <taxon>Trombidiformes</taxon>
        <taxon>Prostigmata</taxon>
        <taxon>Eleutherengona</taxon>
        <taxon>Raphignathae</taxon>
        <taxon>Tetranychoidea</taxon>
        <taxon>Tetranychidae</taxon>
        <taxon>Tetranychus</taxon>
    </lineage>
</organism>
<dbReference type="GO" id="GO:0061709">
    <property type="term" value="P:reticulophagy"/>
    <property type="evidence" value="ECO:0007669"/>
    <property type="project" value="TreeGrafter"/>
</dbReference>
<dbReference type="Gene3D" id="1.10.510.10">
    <property type="entry name" value="Transferase(Phosphotransferase) domain 1"/>
    <property type="match status" value="1"/>
</dbReference>
<evidence type="ECO:0000256" key="5">
    <source>
        <dbReference type="ARBA" id="ARBA00022840"/>
    </source>
</evidence>
<keyword evidence="4" id="KW-0418">Kinase</keyword>
<evidence type="ECO:0000313" key="9">
    <source>
        <dbReference type="EnsemblMetazoa" id="tetur04g03860.1"/>
    </source>
</evidence>
<evidence type="ECO:0000259" key="8">
    <source>
        <dbReference type="PROSITE" id="PS50011"/>
    </source>
</evidence>
<dbReference type="GO" id="GO:0000422">
    <property type="term" value="P:autophagy of mitochondrion"/>
    <property type="evidence" value="ECO:0007669"/>
    <property type="project" value="TreeGrafter"/>
</dbReference>
<evidence type="ECO:0000256" key="2">
    <source>
        <dbReference type="ARBA" id="ARBA00022679"/>
    </source>
</evidence>
<dbReference type="PANTHER" id="PTHR24348">
    <property type="entry name" value="SERINE/THREONINE-PROTEIN KINASE UNC-51-RELATED"/>
    <property type="match status" value="1"/>
</dbReference>
<dbReference type="InterPro" id="IPR048941">
    <property type="entry name" value="ATG1-like_MIT2"/>
</dbReference>
<dbReference type="KEGG" id="tut:107359608"/>
<dbReference type="InterPro" id="IPR008271">
    <property type="entry name" value="Ser/Thr_kinase_AS"/>
</dbReference>
<dbReference type="SUPFAM" id="SSF101447">
    <property type="entry name" value="Formin homology 2 domain (FH2 domain)"/>
    <property type="match status" value="1"/>
</dbReference>
<feature type="compositionally biased region" description="Pro residues" evidence="7">
    <location>
        <begin position="293"/>
        <end position="310"/>
    </location>
</feature>
<dbReference type="OrthoDB" id="346907at2759"/>
<dbReference type="Pfam" id="PF00069">
    <property type="entry name" value="Pkinase"/>
    <property type="match status" value="1"/>
</dbReference>
<proteinExistence type="predicted"/>
<sequence>MESDKEKVVDVGEYSYQKSDLIGHGAFAIVYKGKHKSKDLPVAIKAIAKKNLQKSKNILTREINVLGQLTQLHHQNVVALYGAHETVDHVYLVMEYCNRSDLADYLHKMGCLCEDTIKLFLKQLAEAMKALHQQGIVHRDLKPQNILLCSKKPCPSPHEIVLKIADFGFARFLLDGAMAATLCGSPVYMAPEVIMSLQYGAKADLWSIGTIVFQCLTGKAPFNAKSPPALKHFYEKNVNLVPKIPPGTSKYLSDLLNGLLKRDPKDRMDFDAFFNHDFIRHSPVESQVEVVPSVPPPPPPPLPPPPPPTLKTPKIHQPARTSHRKPPELPTEPRSPIKSEPRLPTKSEPKIPAPTNAEDPGEFDDFVFVPLTGFDDKPVEISYTKPMPTKSARRRKVSSVNSMSTDLISYINKFKKSKPVPSNKNVYANIRNSYQSSGIVTDSGSDLPSVNTSDNSNRNLSGKGGSSLSLDEKFGLQYDSNSSGSSSNRFITDISQLSPPTVQFIIGTPTGLVSGSFTANRRCSAPLNIKDLQSGKAELTYIPALRSPDLRHRPFGHHAQSHSATSNALVSQCNSSLMKLTFHDSPEKPGRGPGLPQYRHSFSFGSHSSGHKAAILLKDIGRFNSSNALALPNHPSGSSEPQRGYSIYAQFSDRNSAEASLRFLEDLRRFDVPELPEETLLDKEHNETLTRLNFVSSLAECIVKLAEHRENTLSLLAESSIPEITLPSQRQAEKLALYTRALHFVSSALSLSRSEITAGKLTSSSSVRQVLNTLKSLYYKCIENCEALTQDTLLASTDSQDLENVSADNLIYDHAIQMVKSAATEELIGDMQVCIQKYQTAQILLHSLSQQPNMIVDKEFLHRYKDAVEKRLYHLHREGYVIPMDTSITP</sequence>
<feature type="region of interest" description="Disordered" evidence="7">
    <location>
        <begin position="438"/>
        <end position="466"/>
    </location>
</feature>
<reference evidence="9" key="2">
    <citation type="submission" date="2015-06" db="UniProtKB">
        <authorList>
            <consortium name="EnsemblMetazoa"/>
        </authorList>
    </citation>
    <scope>IDENTIFICATION</scope>
</reference>
<dbReference type="Proteomes" id="UP000015104">
    <property type="component" value="Unassembled WGS sequence"/>
</dbReference>
<name>T1K261_TETUR</name>
<evidence type="ECO:0000313" key="10">
    <source>
        <dbReference type="Proteomes" id="UP000015104"/>
    </source>
</evidence>
<evidence type="ECO:0000256" key="1">
    <source>
        <dbReference type="ARBA" id="ARBA00022527"/>
    </source>
</evidence>
<evidence type="ECO:0000256" key="3">
    <source>
        <dbReference type="ARBA" id="ARBA00022741"/>
    </source>
</evidence>
<dbReference type="PROSITE" id="PS00108">
    <property type="entry name" value="PROTEIN_KINASE_ST"/>
    <property type="match status" value="1"/>
</dbReference>
<keyword evidence="10" id="KW-1185">Reference proteome</keyword>
<feature type="region of interest" description="Disordered" evidence="7">
    <location>
        <begin position="380"/>
        <end position="400"/>
    </location>
</feature>
<dbReference type="PROSITE" id="PS50011">
    <property type="entry name" value="PROTEIN_KINASE_DOM"/>
    <property type="match status" value="1"/>
</dbReference>
<dbReference type="EnsemblMetazoa" id="tetur04g03860.1">
    <property type="protein sequence ID" value="tetur04g03860.1"/>
    <property type="gene ID" value="tetur04g03860"/>
</dbReference>
<dbReference type="AlphaFoldDB" id="T1K261"/>
<dbReference type="PROSITE" id="PS00107">
    <property type="entry name" value="PROTEIN_KINASE_ATP"/>
    <property type="match status" value="1"/>
</dbReference>
<reference evidence="10" key="1">
    <citation type="submission" date="2011-08" db="EMBL/GenBank/DDBJ databases">
        <authorList>
            <person name="Rombauts S."/>
        </authorList>
    </citation>
    <scope>NUCLEOTIDE SEQUENCE</scope>
    <source>
        <strain evidence="10">London</strain>
    </source>
</reference>
<dbReference type="PANTHER" id="PTHR24348:SF22">
    <property type="entry name" value="NON-SPECIFIC SERINE_THREONINE PROTEIN KINASE"/>
    <property type="match status" value="1"/>
</dbReference>
<dbReference type="GO" id="GO:0004674">
    <property type="term" value="F:protein serine/threonine kinase activity"/>
    <property type="evidence" value="ECO:0007669"/>
    <property type="project" value="UniProtKB-KW"/>
</dbReference>
<dbReference type="SMART" id="SM00220">
    <property type="entry name" value="S_TKc"/>
    <property type="match status" value="1"/>
</dbReference>
<feature type="compositionally biased region" description="Polar residues" evidence="7">
    <location>
        <begin position="438"/>
        <end position="454"/>
    </location>
</feature>
<dbReference type="GO" id="GO:0005829">
    <property type="term" value="C:cytosol"/>
    <property type="evidence" value="ECO:0007669"/>
    <property type="project" value="TreeGrafter"/>
</dbReference>
<gene>
    <name evidence="9" type="primary">107359608</name>
</gene>
<evidence type="ECO:0000256" key="7">
    <source>
        <dbReference type="SAM" id="MobiDB-lite"/>
    </source>
</evidence>
<dbReference type="InterPro" id="IPR000719">
    <property type="entry name" value="Prot_kinase_dom"/>
</dbReference>
<dbReference type="OMA" id="EMFFNHP"/>
<dbReference type="GO" id="GO:0042594">
    <property type="term" value="P:response to starvation"/>
    <property type="evidence" value="ECO:0007669"/>
    <property type="project" value="TreeGrafter"/>
</dbReference>
<feature type="compositionally biased region" description="Basic and acidic residues" evidence="7">
    <location>
        <begin position="335"/>
        <end position="349"/>
    </location>
</feature>
<keyword evidence="1" id="KW-0723">Serine/threonine-protein kinase</keyword>
<keyword evidence="2" id="KW-0808">Transferase</keyword>
<dbReference type="InterPro" id="IPR011009">
    <property type="entry name" value="Kinase-like_dom_sf"/>
</dbReference>
<dbReference type="HOGENOM" id="CLU_011264_0_0_1"/>
<dbReference type="SUPFAM" id="SSF56112">
    <property type="entry name" value="Protein kinase-like (PK-like)"/>
    <property type="match status" value="1"/>
</dbReference>
<evidence type="ECO:0000256" key="6">
    <source>
        <dbReference type="PROSITE-ProRule" id="PRU10141"/>
    </source>
</evidence>
<dbReference type="EMBL" id="CAEY01001359">
    <property type="status" value="NOT_ANNOTATED_CDS"/>
    <property type="molecule type" value="Genomic_DNA"/>
</dbReference>
<dbReference type="Pfam" id="PF21127">
    <property type="entry name" value="ATG1-like_MIT2"/>
    <property type="match status" value="1"/>
</dbReference>
<dbReference type="FunFam" id="1.10.510.10:FF:000493">
    <property type="entry name" value="serine/threonine-protein kinase unc-51 isoform X2"/>
    <property type="match status" value="1"/>
</dbReference>
<dbReference type="Gene3D" id="3.30.200.20">
    <property type="entry name" value="Phosphorylase Kinase, domain 1"/>
    <property type="match status" value="1"/>
</dbReference>
<keyword evidence="3 6" id="KW-0547">Nucleotide-binding</keyword>
<feature type="domain" description="Protein kinase" evidence="8">
    <location>
        <begin position="16"/>
        <end position="279"/>
    </location>
</feature>
<feature type="binding site" evidence="6">
    <location>
        <position position="50"/>
    </location>
    <ligand>
        <name>ATP</name>
        <dbReference type="ChEBI" id="CHEBI:30616"/>
    </ligand>
</feature>
<dbReference type="FunFam" id="3.30.200.20:FF:000042">
    <property type="entry name" value="Aurora kinase A"/>
    <property type="match status" value="1"/>
</dbReference>
<evidence type="ECO:0000256" key="4">
    <source>
        <dbReference type="ARBA" id="ARBA00022777"/>
    </source>
</evidence>